<dbReference type="STRING" id="1354.A6P53_02950"/>
<dbReference type="SUPFAM" id="SSF55729">
    <property type="entry name" value="Acyl-CoA N-acyltransferases (Nat)"/>
    <property type="match status" value="1"/>
</dbReference>
<evidence type="ECO:0000259" key="3">
    <source>
        <dbReference type="PROSITE" id="PS51186"/>
    </source>
</evidence>
<dbReference type="RefSeq" id="WP_010719873.1">
    <property type="nucleotide sequence ID" value="NZ_BSWT01000406.1"/>
</dbReference>
<dbReference type="EMBL" id="LESJ01000001">
    <property type="protein sequence ID" value="RBT71070.1"/>
    <property type="molecule type" value="Genomic_DNA"/>
</dbReference>
<dbReference type="Pfam" id="PF00583">
    <property type="entry name" value="Acetyltransf_1"/>
    <property type="match status" value="1"/>
</dbReference>
<dbReference type="InterPro" id="IPR050680">
    <property type="entry name" value="YpeA/RimI_acetyltransf"/>
</dbReference>
<keyword evidence="1 5" id="KW-0808">Transferase</keyword>
<dbReference type="EMBL" id="CABEEP010000001">
    <property type="protein sequence ID" value="VTQ60798.1"/>
    <property type="molecule type" value="Genomic_DNA"/>
</dbReference>
<dbReference type="GO" id="GO:0016747">
    <property type="term" value="F:acyltransferase activity, transferring groups other than amino-acyl groups"/>
    <property type="evidence" value="ECO:0007669"/>
    <property type="project" value="InterPro"/>
</dbReference>
<sequence length="187" mass="21542">MIRFAKKEDAQEIAPLILVILNDMELPFLQKYGKEKTIEILEEAIMDPDYRYSYTRGIVEEIDGKIAGVAFGYTDEEEPFIDKPLEVILEKHGITDKEQLFVDQETFPKEWYLDSISVSEAFRGQGIGSHLLEALPKLAKKTGRNVIGLSVDEQNPNAKRLYERHGFKVVGKRKISDHLYDHMQKEI</sequence>
<dbReference type="Proteomes" id="UP000253498">
    <property type="component" value="Unassembled WGS sequence"/>
</dbReference>
<gene>
    <name evidence="4" type="ORF">EB03_00103</name>
    <name evidence="5" type="ORF">NCTC12204_00683</name>
</gene>
<accession>A0A1V8XD52</accession>
<evidence type="ECO:0000256" key="2">
    <source>
        <dbReference type="ARBA" id="ARBA00023315"/>
    </source>
</evidence>
<evidence type="ECO:0000313" key="4">
    <source>
        <dbReference type="EMBL" id="RBT71070.1"/>
    </source>
</evidence>
<name>A0A1V8XD52_ENTHR</name>
<dbReference type="GeneID" id="56788204"/>
<evidence type="ECO:0000313" key="6">
    <source>
        <dbReference type="Proteomes" id="UP000253498"/>
    </source>
</evidence>
<keyword evidence="2" id="KW-0012">Acyltransferase</keyword>
<reference evidence="4 6" key="1">
    <citation type="submission" date="2015-06" db="EMBL/GenBank/DDBJ databases">
        <title>The Genome Sequence of Enterococcus hirae 88EA1.</title>
        <authorList>
            <consortium name="The Broad Institute Genomics Platform"/>
            <consortium name="The Broad Institute Genome Sequencing Center for Infectious Disease"/>
            <person name="Earl A.M."/>
            <person name="Van Tyne D."/>
            <person name="Lebreton F."/>
            <person name="Saavedra J.T."/>
            <person name="Gilmore M.S."/>
            <person name="Manson McGuire A."/>
            <person name="Clock S."/>
            <person name="Crupain M."/>
            <person name="Rangan U."/>
            <person name="Young S."/>
            <person name="Abouelleil A."/>
            <person name="Cao P."/>
            <person name="Chapman S.B."/>
            <person name="Griggs A."/>
            <person name="Priest M."/>
            <person name="Shea T."/>
            <person name="Wortman J."/>
            <person name="Nusbaum C."/>
            <person name="Birren B."/>
        </authorList>
    </citation>
    <scope>NUCLEOTIDE SEQUENCE [LARGE SCALE GENOMIC DNA]</scope>
    <source>
        <strain evidence="4 6">88EA1</strain>
    </source>
</reference>
<dbReference type="PANTHER" id="PTHR43420:SF52">
    <property type="entry name" value="N-ACETYLTRANSFERASE YODP"/>
    <property type="match status" value="1"/>
</dbReference>
<proteinExistence type="predicted"/>
<feature type="domain" description="N-acetyltransferase" evidence="3">
    <location>
        <begin position="1"/>
        <end position="187"/>
    </location>
</feature>
<dbReference type="PANTHER" id="PTHR43420">
    <property type="entry name" value="ACETYLTRANSFERASE"/>
    <property type="match status" value="1"/>
</dbReference>
<dbReference type="AlphaFoldDB" id="A0A1V8XD52"/>
<dbReference type="Gene3D" id="3.40.630.30">
    <property type="match status" value="1"/>
</dbReference>
<dbReference type="CDD" id="cd04301">
    <property type="entry name" value="NAT_SF"/>
    <property type="match status" value="1"/>
</dbReference>
<dbReference type="InterPro" id="IPR016181">
    <property type="entry name" value="Acyl_CoA_acyltransferase"/>
</dbReference>
<evidence type="ECO:0000313" key="7">
    <source>
        <dbReference type="Proteomes" id="UP000352698"/>
    </source>
</evidence>
<evidence type="ECO:0000313" key="5">
    <source>
        <dbReference type="EMBL" id="VTQ60798.1"/>
    </source>
</evidence>
<dbReference type="InterPro" id="IPR000182">
    <property type="entry name" value="GNAT_dom"/>
</dbReference>
<dbReference type="PROSITE" id="PS51186">
    <property type="entry name" value="GNAT"/>
    <property type="match status" value="1"/>
</dbReference>
<protein>
    <submittedName>
        <fullName evidence="5">GNAT family acetyltransferase</fullName>
    </submittedName>
</protein>
<evidence type="ECO:0000256" key="1">
    <source>
        <dbReference type="ARBA" id="ARBA00022679"/>
    </source>
</evidence>
<organism evidence="4 6">
    <name type="scientific">Enterococcus hirae</name>
    <dbReference type="NCBI Taxonomy" id="1354"/>
    <lineage>
        <taxon>Bacteria</taxon>
        <taxon>Bacillati</taxon>
        <taxon>Bacillota</taxon>
        <taxon>Bacilli</taxon>
        <taxon>Lactobacillales</taxon>
        <taxon>Enterococcaceae</taxon>
        <taxon>Enterococcus</taxon>
    </lineage>
</organism>
<comment type="caution">
    <text evidence="4">The sequence shown here is derived from an EMBL/GenBank/DDBJ whole genome shotgun (WGS) entry which is preliminary data.</text>
</comment>
<reference evidence="5 7" key="2">
    <citation type="submission" date="2019-05" db="EMBL/GenBank/DDBJ databases">
        <authorList>
            <consortium name="Pathogen Informatics"/>
        </authorList>
    </citation>
    <scope>NUCLEOTIDE SEQUENCE [LARGE SCALE GENOMIC DNA]</scope>
    <source>
        <strain evidence="5 7">NCTC12204</strain>
    </source>
</reference>
<dbReference type="Proteomes" id="UP000352698">
    <property type="component" value="Unassembled WGS sequence"/>
</dbReference>